<dbReference type="PANTHER" id="PTHR46435">
    <property type="entry name" value="E3 UBIQUITIN-PROTEIN LIGASE HECTD4-RELATED"/>
    <property type="match status" value="1"/>
</dbReference>
<feature type="compositionally biased region" description="Basic residues" evidence="7">
    <location>
        <begin position="4485"/>
        <end position="4499"/>
    </location>
</feature>
<dbReference type="GO" id="GO:0008270">
    <property type="term" value="F:zinc ion binding"/>
    <property type="evidence" value="ECO:0007669"/>
    <property type="project" value="UniProtKB-KW"/>
</dbReference>
<feature type="compositionally biased region" description="Polar residues" evidence="7">
    <location>
        <begin position="1013"/>
        <end position="1022"/>
    </location>
</feature>
<evidence type="ECO:0000256" key="6">
    <source>
        <dbReference type="PROSITE-ProRule" id="PRU00322"/>
    </source>
</evidence>
<dbReference type="OMA" id="ILITHMD"/>
<dbReference type="SUPFAM" id="SSF90209">
    <property type="entry name" value="Ran binding protein zinc finger-like"/>
    <property type="match status" value="1"/>
</dbReference>
<evidence type="ECO:0000256" key="2">
    <source>
        <dbReference type="ARBA" id="ARBA00022771"/>
    </source>
</evidence>
<dbReference type="SMART" id="SM00547">
    <property type="entry name" value="ZnF_RBZ"/>
    <property type="match status" value="1"/>
</dbReference>
<gene>
    <name evidence="10" type="primary">Contig6453.g6913</name>
    <name evidence="10" type="ORF">STYLEM_8821</name>
</gene>
<feature type="region of interest" description="Disordered" evidence="7">
    <location>
        <begin position="4973"/>
        <end position="5009"/>
    </location>
</feature>
<feature type="compositionally biased region" description="Basic and acidic residues" evidence="7">
    <location>
        <begin position="4973"/>
        <end position="4982"/>
    </location>
</feature>
<protein>
    <submittedName>
        <fullName evidence="10">Hect domain and rcc1-like domain-containing protein</fullName>
    </submittedName>
</protein>
<feature type="compositionally biased region" description="Basic and acidic residues" evidence="7">
    <location>
        <begin position="4440"/>
        <end position="4484"/>
    </location>
</feature>
<dbReference type="InParanoid" id="A0A078AC74"/>
<evidence type="ECO:0000256" key="4">
    <source>
        <dbReference type="ARBA" id="ARBA00022833"/>
    </source>
</evidence>
<feature type="domain" description="HECT" evidence="9">
    <location>
        <begin position="5037"/>
        <end position="5394"/>
    </location>
</feature>
<dbReference type="Gene3D" id="3.90.1750.10">
    <property type="entry name" value="Hect, E3 ligase catalytic domains"/>
    <property type="match status" value="1"/>
</dbReference>
<sequence>MSNLFPKREQFNYPPQVANQDTSWAYIHSFHSRTFGVQDIDAQNYKIGAQSQQLGGGAGSGQINQSQPNNAQRTRKEPIDRFASIVDAEDPRFEKQRRENQKTWEAGVQNMCSTLTRSIDAFYDRKTEVYQNLVLAQVAKRDIHTPEVDISEISEEIKDLALAPWLFQTLPATKPSQWTDSQQLQTLVERLDQLQPAALWNEPLDIISGGPEFFTHSQEFIRKQTEKLNKQSSITEKEVELIKTQSNAIISVFGISVLMANHERIINTLETLHEFSQNCKHSDEVFKQAEPQLKKYLKQMVDFAENQKSLHYLSSNSIHGLISIAKYISFNNINENNCSITTDGLYIYLLISIAQRACMYKIGTGENGTLAGKIYLNVPTDREGEITWVYCQGKLYSRRANEELGLITIIDPVTLKPESTAKLFFGDAYQNPTAQSMNRYYPLLSDGKNIFVVTMQIANKRRRVKDDMRKLYQGLQDFKKKLKEEQKNEAQQKPEEKKDQKVIESLEDNKKVLKNNKKEEIRKQKLEKQKKAQEQKLKEQAAASANQEENKEAQKVQVDPELYKVCEFYVHEFDVQNQGSEELPIQKLLENDLVKEIHNSFSGFFSFEECYRALQFNNNDIVEAVHWLVDEGEKKRGNKQFNKKRSIMIGESEIISENQSKKNEIDLVVKHDSILYPTNLTAGRWTISKDQITYHNLSPDSGYVNIFSLKSEDVKIMNRNEDKKEILLSSPARQQSVILDGQNSVIYVQQPILVKSNEEPAASIKSEQVAVKNSETDSKQESIDTEIQGDNAEPLKEEELFEDIKLMGSFLKQIKLQRVQDFNCGRTLTYDHLNGKFYLLLFSNSTKYIYVAEDLQQMEHLIQEQSNVINTNETSVLNRILTEDMQNFNDFALKTLGILKEIGKKRFCMPWRWRPWTNLYLQVLQQWGQEQADISQDSQESRSQIEQRKKQINKLASRLEKVGLYEKQALRKQYGLEYEDKQLAQKVSKLKQTKEKKKEPTSAPRKLTDQRQLESQPWQNSSEFSGNYAFSRVKSPELLIPKEMQMTQVEPKKLFAFCISGSTDSLKQLIQLIKKAEDLALKQQIMNQILDSVLYSDILSSLNEPKLIDNLYQQLLDFINPSNTHSDEQLIQLSWRTLIVGWPLFAKTTQRQNQIFNLIISHSLKAQSSASQVQPSQNERYYCKIIIFFLISFLVKLLYKENVTPVELFYLRFNYYAQVQYPIEILSQSRVLNNILLIDNQDGQIKPISREQIPGNRDKSTPTLLRPRYEKFYEKHGAMKYSKCDVSLKECKEFYEKEYEIGNINHFFFSVPIQLMICTHPDIIEDNENQKQKNIKFEKLIKVYSDQDFGFENIEGQKERFEESVKVINELRENHSRQSKELLERIQNIILDFILKPDQNQNSQVINCLMKTYQEMLLQNLAQIDWSRFKYCDYALDSLKFIHKCVEALSDETNKFKKTMTDQQVLWLQNIQELAYGVMSLIYTIVDYDIYPYFAKECVTYILGIIEKFKQIFIISKNGDQEGSTKTQSLLEKAYVFLSEGADFTYEKVFETPHPYPRVENVQKDSVYVQKAIAFSIEFDKRCSTENSNDLLTIYSQDNPFWINDTFGTLLKFQGKPMAKHPYIVLGNRINLEFRSYQMGKKRGGYREGRGGMPPQSHHQEDTQNRWGFKVIIRPIYGEPPYILTSSLKKEQLLGTYQRLGGEDKVENMVSLMNYLYYLSSKFSKTVTSADLKDFQDDLTQAQTQANQVGNVQTDDYLKKFMNWHLFKGGLRTAIIDQLQNPQVLSDLLNDSIQTREKEIDLQIKQDEIFKEEKPKESVQDKASTIEAAILKEGDKVEIEEFKPIEEYWSNELYDLLKDQQTLDLLNKKIRELVPYAITYQNERKRPNFKKQYQDEWQKLEQQIVVAMLYHSNSIDEAKQFIGANADSNEQMEQKYKLIGSQVNDILSWMQSRLQGEQDFQSMVKDTIEQSQNYITKVIAKKKEEEEERQKQLAIKQLQDAELKEKLDKEKKAQEGQKEEVKDDQSKNSKKGPVVSKSKPVKHAKRKTVVKMAATQVDIKKIQKDKDKKKQKDEQLKLEEKQKSEQELIKQQSNQAEDNKEKDAKAEDGKIKVKYLELYKQEENEIKNKIYNQVYEDFLQLYQGNQDRVKPLCLLFNIQFNPEDPNDSLKAIFKRLKNKIKTLIDFDGDLPIRESLDIEELKLESPYQEICKDVSQRIQLLFEIKPSVDYHSKVISMDQKAIRKINTLQTSSMKRTDLINDNDTDSQKQYTESSYQGDDDSDFLPPLGIQRSQSVQVGLQPSLQGISGFSQVVIAEQSNMREDEIINWIDNYRKWRQWNKQHNLIHKQGGLDLLEEDLTSPFCSPLYSIVSFAKSSKVQNPDKLRQRFLNHQIRAAFRVIGLQIQEKIIKLSMNTPFQRFVWGIVSQTLVDSSFNNIETAGEKLSQNINENSRMLIKQLMGDVIQSKRYIELFIHQKVQQAHQEVQISQQQAQGQIYLNQAEKAKRQQQMSQQKSNQQMDEWFIYEQLKRLLHTMNDIRVLMNCPYTREYILESLKSERTSSSPLKESSSKRLDITDRLNYETLQIFLKAVVQLMQFTSGIQQFIKFSHVQNTKLQFQVTNCIKLLLNQFMADRSMMRSNESQRLLQDMLLDIIVQLLEKHCGIKPQKSSKGDEAQAQKSSRPNQLSSRHQYQEELVQLLKILSEVIRISNDHQKQMQTLQGMSDVDSNKDAYFLSEGSEKVTRCAQILAYLMHNTEIPIVMRQTIKCAKLFFKLVDFRNLTLHYPNVQVSSDQPSTLAEQTSNQFLLETLKKIGEKITNFKESKEEDKQKLYIVYGNVNSSDEDYSFLLTALYHWETMYPTFTLELPKSPSEIVVKSKPKEEEKKLEDGVSNESQAHKLLQQIQEQDSNIDLQELINIQRQQNQLNGRGGRGGRPVKPSDQRGKFSAIFERQVTQSEQSKYKINQYALGKSAEQKIPPGYSYSSNLSVYMSQISLSKVDNIFDEIIKSTWEECKDDDTQEEQERKLNERNFNTRVSSHLKDALQLAVILHQRYSAPLTEPLPYKKALEFSNLLQQAYNNQLAPIQINPFMKAESKEKKLSNAKSVAQCFPLLVKTIDSGKKAKDLPPGACASIVIAPKQLVVSIAEKRVAQKYEIIVETKGASLKALEKNPIDGFACNVISQQIRRQGASISVIIQQYIQLLRSLVTKSKRSISQKQKEQQLKFSTIILNEKVDKEKSIQKIQKQQQIIGDQIVDIFNKSLKALQDKNWKDIETIDKQIIVGIMALIGGWNPPIKQGQSVQVEINNQWVDAIVVDDGLGKKRASVILEDDDTLAVQKIPVDRIRANEKYEWPFEGLLSYKLDQADLCKAVINLYKQQQEDKSQNQSANILDEGLILLLLLKVSSKLKWQISTSNVENFQEFMKILAQITKEQQDAEDKNKQYWEKAFIDSWERILDKDENKNHDFFVVRENFLKDEQIMPSAIDEEVKEEAKSENNGETSKDSKDSKFKKDLMSNYVDNEFVQPLSSYLKGLPEQVSKKNRSESALKLLAYWEKNIIPKIIEFVRTTYKPWEMEFYFEQLRHHLRSGEQIQALDDAMTMCEKKMPQGCNPPDDNHDWSSKMADECIVDSWALAKLKTQRASIQNQQAGQQQQNNISGDTNYPLLNKLINLGIEEIVILIKAIDLKTNVILAEYQDSDTMQVHSIWIPVSYLNDLHTLLPPRAVGYTMDSLKQQFNVNSSMIKKIYARQTLIKFFQSFQENFSAKSLTSPSKDVQAQEIISWSIWESFNEDPINGWMKDLSCALPIQNLKASRDDVSTEVSTKSQDESNLIQIVENVSDHVIYEQLMANQGSQQIHNQGFDTLNLIQNMLLNTLTNVDDSKPETLESPDLKMILEIVEWCIMNWYGISDNIKNQRVVFDLFQQYESFVNKPQSLDKNQVQTSKLMPLHDLIPRDQQSSPAIATLLMFKKSGVHLTPTSKIQFYSDSNKVNLISEISAGSEGKRDLPPLLLNHGHIWVNIDAGTTALLPKHQQMEQKSSSLPCAIVQIPKMWTVNCWLTETITNVLLQNALKSQKFTIEIYSKLIASLTIFYQDAKAPSMLKSMIFRLLTRIIRKLRYIYQLNPNNNVVSNDNLKKHLESLFINQEFIETLLCELLLHKEEEEQNALNYGQQILYPAFVQDCVELILTIMMPVDKNVRVDSYKDLIDANKLSMPDWIKPLIKVSNIMHYFSSEVKLSVEILKEIYNDTKLNHQQLDQILVLQGIPNDQDKYPRQWIRSQIISILEKHGVRILNPSRDIILQLEDKQAVIIADGFDHMHLVKDDEKQKDLKVVDSDEEQENEMKVEIKEDPPALPTQWDCPICTYINALGSSICDVCTSPRPPMEQIVAAFQALLNQGNDSSDKKEQESKAEEQKSERQLRFELVAFDLSLIFKREERKIVKERKRKEEEERQKKIEEERKQKEEQEKIKKEQAEIEKKAQEEAKKNDKKSKKSGDKKKKDKGSAERIIKASDNNSDRILLQSQVIEEMFNSQISNEHELMIGRMSPEDIANSQLEALQASYQDDDYEEDGLDDDNMDSSARRERIKAKLLETGMMDPQMLEQDPDLLEALLESMMAEEQIARDVSRKKKAEEEEQRRKNREEEEKRKKKEEEEKKRAEMGDEAYEALKPKYTKLKALVGRNQVFDDIESSRLVYKILRDRLQDAPNDQNFQFSDKVIKILNQIHQNFQQYSIEDLSFPNSQLLDDFELTKSSIKNEGLEEFIMKCQMLVETDVKLFMMILESQGYDFWLEKVAYPTYLVENDQQAVNIPLLEKLKTFIEIDMCKETKGVVALSPNELRLLTKMSQDVVKSTSEEEVEKPINYYDDTLMGTTYPEVNERLSITEIRYLWSLLKIFNKYLAPAVPYINTSQSIQGIPNNSIPLTLSAYMSFTRNLCLMNVKFDLRHLILEKTSIQREHAPKLYFERLKLAHRNREYEEGIEENRSPQRQSENNQNSNNQEGQNQGQAGRNKDHKRQMDFMFMQAFEQIKEMDLAQLRPKKPQGAEPHLSFHIVFRGEHVVGEGGPYRQFFADISQELQPNNLGKNPNQKMLNLLNPSANNRAGSNIGKGKFVLSPSKSTSQDLSLFEFLGILMGVCIRTGAHMNLDIPQFVWKQLVGQKLNHEDLIEIDLGFWKLLNFMLNSNKKLYEDSIFETWVVTLSDETVVELRQNGKEERVQYEDRIAYIKQSIQTRLRECSLQCEAIKRGVSKIVPEALLNMVTYNELETWVCGKNIVDIDLLKRHTKYGGDTKTVILNEESRRVKWFWEVLRDFTEEDKQKFIKFCWGQQRLPANDEEFDRRQVRFMIKPAMNNKNGDGALPKADTCFFNFELPDYSSKEIMKQRILLAIHTDSDSMNAEAGVTDINNPESMLNNNGDLDHSYDEEY</sequence>
<dbReference type="InterPro" id="IPR001876">
    <property type="entry name" value="Znf_RanBP2"/>
</dbReference>
<dbReference type="InterPro" id="IPR043366">
    <property type="entry name" value="HECTD4"/>
</dbReference>
<feature type="compositionally biased region" description="Polar residues" evidence="7">
    <location>
        <begin position="5399"/>
        <end position="5411"/>
    </location>
</feature>
<dbReference type="GO" id="GO:0004842">
    <property type="term" value="F:ubiquitin-protein transferase activity"/>
    <property type="evidence" value="ECO:0007669"/>
    <property type="project" value="InterPro"/>
</dbReference>
<keyword evidence="3 5" id="KW-0833">Ubl conjugation pathway</keyword>
<feature type="region of interest" description="Disordered" evidence="7">
    <location>
        <begin position="516"/>
        <end position="554"/>
    </location>
</feature>
<dbReference type="SMART" id="SM00119">
    <property type="entry name" value="HECTc"/>
    <property type="match status" value="1"/>
</dbReference>
<dbReference type="InterPro" id="IPR036443">
    <property type="entry name" value="Znf_RanBP2_sf"/>
</dbReference>
<feature type="region of interest" description="Disordered" evidence="7">
    <location>
        <begin position="989"/>
        <end position="1022"/>
    </location>
</feature>
<reference evidence="10 11" key="1">
    <citation type="submission" date="2014-06" db="EMBL/GenBank/DDBJ databases">
        <authorList>
            <person name="Swart Estienne"/>
        </authorList>
    </citation>
    <scope>NUCLEOTIDE SEQUENCE [LARGE SCALE GENOMIC DNA]</scope>
    <source>
        <strain evidence="10 11">130c</strain>
    </source>
</reference>
<dbReference type="Gene3D" id="2.30.30.380">
    <property type="entry name" value="Zn-finger domain of Sec23/24"/>
    <property type="match status" value="1"/>
</dbReference>
<keyword evidence="1" id="KW-0479">Metal-binding</keyword>
<evidence type="ECO:0000256" key="3">
    <source>
        <dbReference type="ARBA" id="ARBA00022786"/>
    </source>
</evidence>
<dbReference type="SUPFAM" id="SSF56204">
    <property type="entry name" value="Hect, E3 ligase catalytic domain"/>
    <property type="match status" value="1"/>
</dbReference>
<dbReference type="PROSITE" id="PS01358">
    <property type="entry name" value="ZF_RANBP2_1"/>
    <property type="match status" value="1"/>
</dbReference>
<dbReference type="InterPro" id="IPR000569">
    <property type="entry name" value="HECT_dom"/>
</dbReference>
<evidence type="ECO:0000313" key="10">
    <source>
        <dbReference type="EMBL" id="CDW79829.1"/>
    </source>
</evidence>
<evidence type="ECO:0000256" key="5">
    <source>
        <dbReference type="PROSITE-ProRule" id="PRU00104"/>
    </source>
</evidence>
<dbReference type="PROSITE" id="PS50199">
    <property type="entry name" value="ZF_RANBP2_2"/>
    <property type="match status" value="1"/>
</dbReference>
<feature type="compositionally biased region" description="Basic and acidic residues" evidence="7">
    <location>
        <begin position="3490"/>
        <end position="3508"/>
    </location>
</feature>
<name>A0A078AC74_STYLE</name>
<feature type="compositionally biased region" description="Basic and acidic residues" evidence="7">
    <location>
        <begin position="516"/>
        <end position="539"/>
    </location>
</feature>
<feature type="region of interest" description="Disordered" evidence="7">
    <location>
        <begin position="2007"/>
        <end position="2105"/>
    </location>
</feature>
<dbReference type="PANTHER" id="PTHR46435:SF1">
    <property type="entry name" value="E3 UBIQUITIN-PROTEIN LIGASE HECTD4-RELATED"/>
    <property type="match status" value="1"/>
</dbReference>
<evidence type="ECO:0000259" key="8">
    <source>
        <dbReference type="PROSITE" id="PS50199"/>
    </source>
</evidence>
<feature type="compositionally biased region" description="Low complexity" evidence="7">
    <location>
        <begin position="4983"/>
        <end position="5005"/>
    </location>
</feature>
<feature type="region of interest" description="Disordered" evidence="7">
    <location>
        <begin position="51"/>
        <end position="78"/>
    </location>
</feature>
<feature type="compositionally biased region" description="Basic and acidic residues" evidence="7">
    <location>
        <begin position="2058"/>
        <end position="2088"/>
    </location>
</feature>
<feature type="compositionally biased region" description="Polar residues" evidence="7">
    <location>
        <begin position="2267"/>
        <end position="2276"/>
    </location>
</feature>
<feature type="region of interest" description="Disordered" evidence="7">
    <location>
        <begin position="2256"/>
        <end position="2282"/>
    </location>
</feature>
<feature type="region of interest" description="Disordered" evidence="7">
    <location>
        <begin position="4440"/>
        <end position="4512"/>
    </location>
</feature>
<accession>A0A078AC74</accession>
<feature type="compositionally biased region" description="Basic and acidic residues" evidence="7">
    <location>
        <begin position="992"/>
        <end position="1012"/>
    </location>
</feature>
<feature type="region of interest" description="Disordered" evidence="7">
    <location>
        <begin position="3487"/>
        <end position="3508"/>
    </location>
</feature>
<feature type="region of interest" description="Disordered" evidence="7">
    <location>
        <begin position="4619"/>
        <end position="4658"/>
    </location>
</feature>
<dbReference type="Gene3D" id="3.30.2160.10">
    <property type="entry name" value="Hect, E3 ligase catalytic domain"/>
    <property type="match status" value="1"/>
</dbReference>
<dbReference type="InterPro" id="IPR035983">
    <property type="entry name" value="Hect_E3_ubiquitin_ligase"/>
</dbReference>
<evidence type="ECO:0000256" key="7">
    <source>
        <dbReference type="SAM" id="MobiDB-lite"/>
    </source>
</evidence>
<dbReference type="EMBL" id="CCKQ01008368">
    <property type="protein sequence ID" value="CDW79829.1"/>
    <property type="molecule type" value="Genomic_DNA"/>
</dbReference>
<dbReference type="PROSITE" id="PS50237">
    <property type="entry name" value="HECT"/>
    <property type="match status" value="1"/>
</dbReference>
<evidence type="ECO:0000313" key="11">
    <source>
        <dbReference type="Proteomes" id="UP000039865"/>
    </source>
</evidence>
<feature type="domain" description="RanBP2-type" evidence="8">
    <location>
        <begin position="4346"/>
        <end position="4381"/>
    </location>
</feature>
<feature type="region of interest" description="Disordered" evidence="7">
    <location>
        <begin position="2665"/>
        <end position="2689"/>
    </location>
</feature>
<dbReference type="Pfam" id="PF00632">
    <property type="entry name" value="HECT"/>
    <property type="match status" value="1"/>
</dbReference>
<feature type="compositionally biased region" description="Basic and acidic residues" evidence="7">
    <location>
        <begin position="2007"/>
        <end position="2027"/>
    </location>
</feature>
<evidence type="ECO:0000259" key="9">
    <source>
        <dbReference type="PROSITE" id="PS50237"/>
    </source>
</evidence>
<feature type="region of interest" description="Disordered" evidence="7">
    <location>
        <begin position="5398"/>
        <end position="5421"/>
    </location>
</feature>
<keyword evidence="11" id="KW-1185">Reference proteome</keyword>
<organism evidence="10 11">
    <name type="scientific">Stylonychia lemnae</name>
    <name type="common">Ciliate</name>
    <dbReference type="NCBI Taxonomy" id="5949"/>
    <lineage>
        <taxon>Eukaryota</taxon>
        <taxon>Sar</taxon>
        <taxon>Alveolata</taxon>
        <taxon>Ciliophora</taxon>
        <taxon>Intramacronucleata</taxon>
        <taxon>Spirotrichea</taxon>
        <taxon>Stichotrichia</taxon>
        <taxon>Sporadotrichida</taxon>
        <taxon>Oxytrichidae</taxon>
        <taxon>Stylonychinae</taxon>
        <taxon>Stylonychia</taxon>
    </lineage>
</organism>
<feature type="compositionally biased region" description="Polar residues" evidence="7">
    <location>
        <begin position="2677"/>
        <end position="2689"/>
    </location>
</feature>
<feature type="compositionally biased region" description="Basic residues" evidence="7">
    <location>
        <begin position="2039"/>
        <end position="2049"/>
    </location>
</feature>
<proteinExistence type="predicted"/>
<dbReference type="Proteomes" id="UP000039865">
    <property type="component" value="Unassembled WGS sequence"/>
</dbReference>
<dbReference type="OrthoDB" id="290242at2759"/>
<keyword evidence="4" id="KW-0862">Zinc</keyword>
<keyword evidence="2 6" id="KW-0863">Zinc-finger</keyword>
<feature type="compositionally biased region" description="Basic and acidic residues" evidence="7">
    <location>
        <begin position="5412"/>
        <end position="5421"/>
    </location>
</feature>
<dbReference type="Gene3D" id="3.30.2410.10">
    <property type="entry name" value="Hect, E3 ligase catalytic domain"/>
    <property type="match status" value="1"/>
</dbReference>
<evidence type="ECO:0000256" key="1">
    <source>
        <dbReference type="ARBA" id="ARBA00022723"/>
    </source>
</evidence>
<feature type="active site" description="Glycyl thioester intermediate" evidence="5">
    <location>
        <position position="5361"/>
    </location>
</feature>